<dbReference type="PROSITE" id="PS50977">
    <property type="entry name" value="HTH_TETR_2"/>
    <property type="match status" value="1"/>
</dbReference>
<name>A0ABV3LHM8_9MICO</name>
<keyword evidence="1" id="KW-0805">Transcription regulation</keyword>
<dbReference type="InterPro" id="IPR009057">
    <property type="entry name" value="Homeodomain-like_sf"/>
</dbReference>
<gene>
    <name evidence="6" type="ORF">AB0301_10105</name>
</gene>
<keyword evidence="3" id="KW-0804">Transcription</keyword>
<organism evidence="6 7">
    <name type="scientific">Microbacterium profundi</name>
    <dbReference type="NCBI Taxonomy" id="450380"/>
    <lineage>
        <taxon>Bacteria</taxon>
        <taxon>Bacillati</taxon>
        <taxon>Actinomycetota</taxon>
        <taxon>Actinomycetes</taxon>
        <taxon>Micrococcales</taxon>
        <taxon>Microbacteriaceae</taxon>
        <taxon>Microbacterium</taxon>
    </lineage>
</organism>
<evidence type="ECO:0000313" key="7">
    <source>
        <dbReference type="Proteomes" id="UP001553715"/>
    </source>
</evidence>
<dbReference type="InterPro" id="IPR050109">
    <property type="entry name" value="HTH-type_TetR-like_transc_reg"/>
</dbReference>
<dbReference type="PROSITE" id="PS01081">
    <property type="entry name" value="HTH_TETR_1"/>
    <property type="match status" value="1"/>
</dbReference>
<feature type="DNA-binding region" description="H-T-H motif" evidence="4">
    <location>
        <begin position="41"/>
        <end position="60"/>
    </location>
</feature>
<dbReference type="Proteomes" id="UP001553715">
    <property type="component" value="Unassembled WGS sequence"/>
</dbReference>
<dbReference type="PANTHER" id="PTHR30055">
    <property type="entry name" value="HTH-TYPE TRANSCRIPTIONAL REGULATOR RUTR"/>
    <property type="match status" value="1"/>
</dbReference>
<keyword evidence="7" id="KW-1185">Reference proteome</keyword>
<keyword evidence="2 4" id="KW-0238">DNA-binding</keyword>
<dbReference type="InterPro" id="IPR023772">
    <property type="entry name" value="DNA-bd_HTH_TetR-type_CS"/>
</dbReference>
<feature type="domain" description="HTH tetR-type" evidence="5">
    <location>
        <begin position="18"/>
        <end position="78"/>
    </location>
</feature>
<proteinExistence type="predicted"/>
<evidence type="ECO:0000313" key="6">
    <source>
        <dbReference type="EMBL" id="MEW1975414.1"/>
    </source>
</evidence>
<dbReference type="Gene3D" id="1.10.357.10">
    <property type="entry name" value="Tetracycline Repressor, domain 2"/>
    <property type="match status" value="1"/>
</dbReference>
<dbReference type="RefSeq" id="WP_366232921.1">
    <property type="nucleotide sequence ID" value="NZ_JBFBMH010000012.1"/>
</dbReference>
<dbReference type="InterPro" id="IPR001647">
    <property type="entry name" value="HTH_TetR"/>
</dbReference>
<comment type="caution">
    <text evidence="6">The sequence shown here is derived from an EMBL/GenBank/DDBJ whole genome shotgun (WGS) entry which is preliminary data.</text>
</comment>
<evidence type="ECO:0000256" key="2">
    <source>
        <dbReference type="ARBA" id="ARBA00023125"/>
    </source>
</evidence>
<evidence type="ECO:0000256" key="3">
    <source>
        <dbReference type="ARBA" id="ARBA00023163"/>
    </source>
</evidence>
<dbReference type="PANTHER" id="PTHR30055:SF234">
    <property type="entry name" value="HTH-TYPE TRANSCRIPTIONAL REGULATOR BETI"/>
    <property type="match status" value="1"/>
</dbReference>
<dbReference type="PRINTS" id="PR00455">
    <property type="entry name" value="HTHTETR"/>
</dbReference>
<dbReference type="EMBL" id="JBFBMH010000012">
    <property type="protein sequence ID" value="MEW1975414.1"/>
    <property type="molecule type" value="Genomic_DNA"/>
</dbReference>
<protein>
    <submittedName>
        <fullName evidence="6">TetR/AcrR family transcriptional regulator</fullName>
    </submittedName>
</protein>
<reference evidence="6 7" key="1">
    <citation type="submission" date="2024-06" db="EMBL/GenBank/DDBJ databases">
        <title>The Natural Products Discovery Center: Release of the First 8490 Sequenced Strains for Exploring Actinobacteria Biosynthetic Diversity.</title>
        <authorList>
            <person name="Kalkreuter E."/>
            <person name="Kautsar S.A."/>
            <person name="Yang D."/>
            <person name="Bader C.D."/>
            <person name="Teijaro C.N."/>
            <person name="Fluegel L."/>
            <person name="Davis C.M."/>
            <person name="Simpson J.R."/>
            <person name="Lauterbach L."/>
            <person name="Steele A.D."/>
            <person name="Gui C."/>
            <person name="Meng S."/>
            <person name="Li G."/>
            <person name="Viehrig K."/>
            <person name="Ye F."/>
            <person name="Su P."/>
            <person name="Kiefer A.F."/>
            <person name="Nichols A."/>
            <person name="Cepeda A.J."/>
            <person name="Yan W."/>
            <person name="Fan B."/>
            <person name="Jiang Y."/>
            <person name="Adhikari A."/>
            <person name="Zheng C.-J."/>
            <person name="Schuster L."/>
            <person name="Cowan T.M."/>
            <person name="Smanski M.J."/>
            <person name="Chevrette M.G."/>
            <person name="De Carvalho L.P.S."/>
            <person name="Shen B."/>
        </authorList>
    </citation>
    <scope>NUCLEOTIDE SEQUENCE [LARGE SCALE GENOMIC DNA]</scope>
    <source>
        <strain evidence="6 7">NPDC077434</strain>
    </source>
</reference>
<dbReference type="SUPFAM" id="SSF46689">
    <property type="entry name" value="Homeodomain-like"/>
    <property type="match status" value="1"/>
</dbReference>
<dbReference type="Pfam" id="PF00440">
    <property type="entry name" value="TetR_N"/>
    <property type="match status" value="1"/>
</dbReference>
<evidence type="ECO:0000259" key="5">
    <source>
        <dbReference type="PROSITE" id="PS50977"/>
    </source>
</evidence>
<evidence type="ECO:0000256" key="4">
    <source>
        <dbReference type="PROSITE-ProRule" id="PRU00335"/>
    </source>
</evidence>
<sequence length="215" mass="23490">MSSRVNSPALTYRQEQAAATKRRIAEAAQRLFAADGYASTSLAAVAEAAGVASRTVYAAFGTKREILNLICESWLERADARALAASVLAADSAVERLRGAAHWLTVLYSTDFDVVRILDAAMDEDAETRTLLRSKLRGRNRVMDGLIASVASELAVPLERAQTIFRAFAATGVYNELVIDSGWTPEQFENWLSDTLLHQLFPFAASITPARRAPR</sequence>
<accession>A0ABV3LHM8</accession>
<evidence type="ECO:0000256" key="1">
    <source>
        <dbReference type="ARBA" id="ARBA00023015"/>
    </source>
</evidence>